<dbReference type="Pfam" id="PF00561">
    <property type="entry name" value="Abhydrolase_1"/>
    <property type="match status" value="1"/>
</dbReference>
<evidence type="ECO:0000259" key="2">
    <source>
        <dbReference type="Pfam" id="PF00561"/>
    </source>
</evidence>
<dbReference type="InterPro" id="IPR029058">
    <property type="entry name" value="AB_hydrolase_fold"/>
</dbReference>
<dbReference type="Gene3D" id="3.40.50.1820">
    <property type="entry name" value="alpha/beta hydrolase"/>
    <property type="match status" value="1"/>
</dbReference>
<keyword evidence="1" id="KW-0378">Hydrolase</keyword>
<keyword evidence="4" id="KW-1185">Reference proteome</keyword>
<dbReference type="PRINTS" id="PR00412">
    <property type="entry name" value="EPOXHYDRLASE"/>
</dbReference>
<accession>A0A7X5V0N7</accession>
<dbReference type="Proteomes" id="UP000564677">
    <property type="component" value="Unassembled WGS sequence"/>
</dbReference>
<evidence type="ECO:0000256" key="1">
    <source>
        <dbReference type="ARBA" id="ARBA00022801"/>
    </source>
</evidence>
<dbReference type="PANTHER" id="PTHR43798">
    <property type="entry name" value="MONOACYLGLYCEROL LIPASE"/>
    <property type="match status" value="1"/>
</dbReference>
<sequence>MMLWFLVALAVVVGALVLWSAYVSRGVERWVPMDGRHVEVPGARIHYVETGPADAPAIVMIHGIMSQLRVFTYALAGRLAADRRVIVMDRPGWGYSTLTGSRLDIPGQADAVAAAIRALELEKPLLVGHSMGGAVSLALALRHPDAVRGLGLIAPYTQPIDVPPAPLAGLQVPALLRPLIAWTIAVPLSMRTGKAKTAAVFAPDPVPGDFAIRAGGALAIRPRSFQMGCYEIEMGPAAMQAQAPRYGEIAVPVSILYGRQDALLDPELHGGRTAGAVRNGNVEYLDGGHMLPVTHVDATEAWLRRL</sequence>
<proteinExistence type="predicted"/>
<gene>
    <name evidence="3" type="ORF">FHR20_002595</name>
</gene>
<protein>
    <submittedName>
        <fullName evidence="3">Pimeloyl-ACP methyl ester carboxylesterase</fullName>
    </submittedName>
</protein>
<dbReference type="GO" id="GO:0016787">
    <property type="term" value="F:hydrolase activity"/>
    <property type="evidence" value="ECO:0007669"/>
    <property type="project" value="UniProtKB-KW"/>
</dbReference>
<feature type="domain" description="AB hydrolase-1" evidence="2">
    <location>
        <begin position="56"/>
        <end position="294"/>
    </location>
</feature>
<dbReference type="InterPro" id="IPR000073">
    <property type="entry name" value="AB_hydrolase_1"/>
</dbReference>
<dbReference type="PANTHER" id="PTHR43798:SF31">
    <property type="entry name" value="AB HYDROLASE SUPERFAMILY PROTEIN YCLE"/>
    <property type="match status" value="1"/>
</dbReference>
<comment type="caution">
    <text evidence="3">The sequence shown here is derived from an EMBL/GenBank/DDBJ whole genome shotgun (WGS) entry which is preliminary data.</text>
</comment>
<evidence type="ECO:0000313" key="3">
    <source>
        <dbReference type="EMBL" id="NIJ65633.1"/>
    </source>
</evidence>
<dbReference type="EMBL" id="JAASQV010000002">
    <property type="protein sequence ID" value="NIJ65633.1"/>
    <property type="molecule type" value="Genomic_DNA"/>
</dbReference>
<dbReference type="PRINTS" id="PR00111">
    <property type="entry name" value="ABHYDROLASE"/>
</dbReference>
<dbReference type="AlphaFoldDB" id="A0A7X5V0N7"/>
<dbReference type="InterPro" id="IPR000639">
    <property type="entry name" value="Epox_hydrolase-like"/>
</dbReference>
<reference evidence="3 4" key="1">
    <citation type="submission" date="2020-03" db="EMBL/GenBank/DDBJ databases">
        <title>Genomic Encyclopedia of Type Strains, Phase IV (KMG-IV): sequencing the most valuable type-strain genomes for metagenomic binning, comparative biology and taxonomic classification.</title>
        <authorList>
            <person name="Goeker M."/>
        </authorList>
    </citation>
    <scope>NUCLEOTIDE SEQUENCE [LARGE SCALE GENOMIC DNA]</scope>
    <source>
        <strain evidence="3 4">DSM 4733</strain>
    </source>
</reference>
<evidence type="ECO:0000313" key="4">
    <source>
        <dbReference type="Proteomes" id="UP000564677"/>
    </source>
</evidence>
<name>A0A7X5V0N7_9SPHN</name>
<dbReference type="InterPro" id="IPR050266">
    <property type="entry name" value="AB_hydrolase_sf"/>
</dbReference>
<dbReference type="SUPFAM" id="SSF53474">
    <property type="entry name" value="alpha/beta-Hydrolases"/>
    <property type="match status" value="1"/>
</dbReference>
<dbReference type="GO" id="GO:0016020">
    <property type="term" value="C:membrane"/>
    <property type="evidence" value="ECO:0007669"/>
    <property type="project" value="TreeGrafter"/>
</dbReference>
<organism evidence="3 4">
    <name type="scientific">Sphingomonas leidyi</name>
    <dbReference type="NCBI Taxonomy" id="68569"/>
    <lineage>
        <taxon>Bacteria</taxon>
        <taxon>Pseudomonadati</taxon>
        <taxon>Pseudomonadota</taxon>
        <taxon>Alphaproteobacteria</taxon>
        <taxon>Sphingomonadales</taxon>
        <taxon>Sphingomonadaceae</taxon>
        <taxon>Sphingomonas</taxon>
    </lineage>
</organism>